<evidence type="ECO:0000313" key="1">
    <source>
        <dbReference type="EMBL" id="ACO03925.1"/>
    </source>
</evidence>
<name>C0QPU8_PERMH</name>
<evidence type="ECO:0008006" key="3">
    <source>
        <dbReference type="Google" id="ProtNLM"/>
    </source>
</evidence>
<dbReference type="OrthoDB" id="14455at2"/>
<dbReference type="RefSeq" id="WP_012676164.1">
    <property type="nucleotide sequence ID" value="NC_012440.1"/>
</dbReference>
<dbReference type="Proteomes" id="UP000001366">
    <property type="component" value="Chromosome"/>
</dbReference>
<organism evidence="1 2">
    <name type="scientific">Persephonella marina (strain DSM 14350 / EX-H1)</name>
    <dbReference type="NCBI Taxonomy" id="123214"/>
    <lineage>
        <taxon>Bacteria</taxon>
        <taxon>Pseudomonadati</taxon>
        <taxon>Aquificota</taxon>
        <taxon>Aquificia</taxon>
        <taxon>Aquificales</taxon>
        <taxon>Hydrogenothermaceae</taxon>
        <taxon>Persephonella</taxon>
    </lineage>
</organism>
<dbReference type="AlphaFoldDB" id="C0QPU8"/>
<dbReference type="KEGG" id="pmx:PERMA_0906"/>
<dbReference type="EMBL" id="CP001230">
    <property type="protein sequence ID" value="ACO03925.1"/>
    <property type="molecule type" value="Genomic_DNA"/>
</dbReference>
<accession>C0QPU8</accession>
<reference evidence="1 2" key="1">
    <citation type="journal article" date="2009" name="J. Bacteriol.">
        <title>Complete and draft genome sequences of six members of the Aquificales.</title>
        <authorList>
            <person name="Reysenbach A.L."/>
            <person name="Hamamura N."/>
            <person name="Podar M."/>
            <person name="Griffiths E."/>
            <person name="Ferreira S."/>
            <person name="Hochstein R."/>
            <person name="Heidelberg J."/>
            <person name="Johnson J."/>
            <person name="Mead D."/>
            <person name="Pohorille A."/>
            <person name="Sarmiento M."/>
            <person name="Schweighofer K."/>
            <person name="Seshadri R."/>
            <person name="Voytek M.A."/>
        </authorList>
    </citation>
    <scope>NUCLEOTIDE SEQUENCE [LARGE SCALE GENOMIC DNA]</scope>
    <source>
        <strain evidence="2">DSM 14350 / EX-H1</strain>
    </source>
</reference>
<keyword evidence="2" id="KW-1185">Reference proteome</keyword>
<protein>
    <recommendedName>
        <fullName evidence="3">Roadblock/LAMTOR2 domain-containing protein</fullName>
    </recommendedName>
</protein>
<dbReference type="PaxDb" id="123214-PERMA_0906"/>
<sequence length="120" mass="14136">MTDYKAVVNDVLKNDFKHITAVLIYENELPSVFVHPPYADTKTLFFEVSQGLREIMENIINFEMNKMHEVPVYIGKKLVLAYFMRIDPLKTVVIVSDTREKDNLEIRFEKILNEIKERIS</sequence>
<proteinExistence type="predicted"/>
<dbReference type="HOGENOM" id="CLU_2047481_0_0_0"/>
<evidence type="ECO:0000313" key="2">
    <source>
        <dbReference type="Proteomes" id="UP000001366"/>
    </source>
</evidence>
<gene>
    <name evidence="1" type="ordered locus">PERMA_0906</name>
</gene>